<comment type="caution">
    <text evidence="2">The sequence shown here is derived from an EMBL/GenBank/DDBJ whole genome shotgun (WGS) entry which is preliminary data.</text>
</comment>
<evidence type="ECO:0000313" key="3">
    <source>
        <dbReference type="Proteomes" id="UP001139193"/>
    </source>
</evidence>
<feature type="domain" description="DUF1731" evidence="1">
    <location>
        <begin position="2"/>
        <end position="23"/>
    </location>
</feature>
<dbReference type="EMBL" id="JALBGC010000002">
    <property type="protein sequence ID" value="MCI1187331.1"/>
    <property type="molecule type" value="Genomic_DNA"/>
</dbReference>
<protein>
    <submittedName>
        <fullName evidence="2">DUF1731 domain-containing protein</fullName>
    </submittedName>
</protein>
<evidence type="ECO:0000313" key="2">
    <source>
        <dbReference type="EMBL" id="MCI1187331.1"/>
    </source>
</evidence>
<sequence length="26" mass="3018">MYPQRLLELGFQFEFPACEACLKGLL</sequence>
<gene>
    <name evidence="2" type="ORF">MON38_07850</name>
</gene>
<dbReference type="Proteomes" id="UP001139193">
    <property type="component" value="Unassembled WGS sequence"/>
</dbReference>
<evidence type="ECO:0000259" key="1">
    <source>
        <dbReference type="Pfam" id="PF08338"/>
    </source>
</evidence>
<name>A0A9X1VJA6_9BACT</name>
<organism evidence="2 3">
    <name type="scientific">Hymenobacter cyanobacteriorum</name>
    <dbReference type="NCBI Taxonomy" id="2926463"/>
    <lineage>
        <taxon>Bacteria</taxon>
        <taxon>Pseudomonadati</taxon>
        <taxon>Bacteroidota</taxon>
        <taxon>Cytophagia</taxon>
        <taxon>Cytophagales</taxon>
        <taxon>Hymenobacteraceae</taxon>
        <taxon>Hymenobacter</taxon>
    </lineage>
</organism>
<dbReference type="AlphaFoldDB" id="A0A9X1VJA6"/>
<accession>A0A9X1VJA6</accession>
<dbReference type="InterPro" id="IPR013549">
    <property type="entry name" value="DUF1731"/>
</dbReference>
<proteinExistence type="predicted"/>
<reference evidence="2" key="1">
    <citation type="submission" date="2022-03" db="EMBL/GenBank/DDBJ databases">
        <title>Bacterial whole genome sequence for Hymenobacter sp. DH14.</title>
        <authorList>
            <person name="Le V."/>
        </authorList>
    </citation>
    <scope>NUCLEOTIDE SEQUENCE</scope>
    <source>
        <strain evidence="2">DH14</strain>
    </source>
</reference>
<keyword evidence="3" id="KW-1185">Reference proteome</keyword>
<dbReference type="Pfam" id="PF08338">
    <property type="entry name" value="DUF1731"/>
    <property type="match status" value="1"/>
</dbReference>